<dbReference type="InterPro" id="IPR011993">
    <property type="entry name" value="PH-like_dom_sf"/>
</dbReference>
<dbReference type="OrthoDB" id="6136903at2759"/>
<dbReference type="AlphaFoldDB" id="A0A553QCS1"/>
<feature type="region of interest" description="Disordered" evidence="2">
    <location>
        <begin position="165"/>
        <end position="199"/>
    </location>
</feature>
<gene>
    <name evidence="3" type="ORF">DNTS_010062</name>
</gene>
<feature type="compositionally biased region" description="Polar residues" evidence="2">
    <location>
        <begin position="179"/>
        <end position="199"/>
    </location>
</feature>
<feature type="non-terminal residue" evidence="3">
    <location>
        <position position="199"/>
    </location>
</feature>
<keyword evidence="1" id="KW-0862">Zinc</keyword>
<comment type="caution">
    <text evidence="3">The sequence shown here is derived from an EMBL/GenBank/DDBJ whole genome shotgun (WGS) entry which is preliminary data.</text>
</comment>
<evidence type="ECO:0000256" key="1">
    <source>
        <dbReference type="ARBA" id="ARBA00022771"/>
    </source>
</evidence>
<proteinExistence type="predicted"/>
<dbReference type="Proteomes" id="UP000316079">
    <property type="component" value="Unassembled WGS sequence"/>
</dbReference>
<dbReference type="Gene3D" id="2.30.29.30">
    <property type="entry name" value="Pleckstrin-homology domain (PH domain)/Phosphotyrosine-binding domain (PTB)"/>
    <property type="match status" value="1"/>
</dbReference>
<organism evidence="3 4">
    <name type="scientific">Danionella cerebrum</name>
    <dbReference type="NCBI Taxonomy" id="2873325"/>
    <lineage>
        <taxon>Eukaryota</taxon>
        <taxon>Metazoa</taxon>
        <taxon>Chordata</taxon>
        <taxon>Craniata</taxon>
        <taxon>Vertebrata</taxon>
        <taxon>Euteleostomi</taxon>
        <taxon>Actinopterygii</taxon>
        <taxon>Neopterygii</taxon>
        <taxon>Teleostei</taxon>
        <taxon>Ostariophysi</taxon>
        <taxon>Cypriniformes</taxon>
        <taxon>Danionidae</taxon>
        <taxon>Danioninae</taxon>
        <taxon>Danionella</taxon>
    </lineage>
</organism>
<evidence type="ECO:0000313" key="4">
    <source>
        <dbReference type="Proteomes" id="UP000316079"/>
    </source>
</evidence>
<feature type="compositionally biased region" description="Basic and acidic residues" evidence="2">
    <location>
        <begin position="1"/>
        <end position="17"/>
    </location>
</feature>
<feature type="region of interest" description="Disordered" evidence="2">
    <location>
        <begin position="1"/>
        <end position="26"/>
    </location>
</feature>
<name>A0A553QCS1_9TELE</name>
<dbReference type="SUPFAM" id="SSF50729">
    <property type="entry name" value="PH domain-like"/>
    <property type="match status" value="1"/>
</dbReference>
<keyword evidence="4" id="KW-1185">Reference proteome</keyword>
<dbReference type="GO" id="GO:0005634">
    <property type="term" value="C:nucleus"/>
    <property type="evidence" value="ECO:0007669"/>
    <property type="project" value="TreeGrafter"/>
</dbReference>
<dbReference type="PANTHER" id="PTHR45819:SF2">
    <property type="entry name" value="ARF-GAP WITH GTPASE, ANK REPEAT AND PH DOMAIN-CONTAINING PROTEIN 3"/>
    <property type="match status" value="1"/>
</dbReference>
<dbReference type="STRING" id="623744.A0A553QCS1"/>
<keyword evidence="1" id="KW-0863">Zinc-finger</keyword>
<dbReference type="GO" id="GO:0003924">
    <property type="term" value="F:GTPase activity"/>
    <property type="evidence" value="ECO:0007669"/>
    <property type="project" value="TreeGrafter"/>
</dbReference>
<evidence type="ECO:0008006" key="5">
    <source>
        <dbReference type="Google" id="ProtNLM"/>
    </source>
</evidence>
<protein>
    <recommendedName>
        <fullName evidence="5">PH domain-containing protein</fullName>
    </recommendedName>
</protein>
<accession>A0A553QCS1</accession>
<reference evidence="3 4" key="1">
    <citation type="journal article" date="2019" name="Sci. Data">
        <title>Hybrid genome assembly and annotation of Danionella translucida.</title>
        <authorList>
            <person name="Kadobianskyi M."/>
            <person name="Schulze L."/>
            <person name="Schuelke M."/>
            <person name="Judkewitz B."/>
        </authorList>
    </citation>
    <scope>NUCLEOTIDE SEQUENCE [LARGE SCALE GENOMIC DNA]</scope>
    <source>
        <strain evidence="3 4">Bolton</strain>
    </source>
</reference>
<sequence length="199" mass="22011">MQSRKASDQTKSIESKTDSIGSGRAIPIKQWKLTRKHASHAESALKAADWPASQMHSQEDQKLHQFTHQSPLLPIGSGQEHRNPPNPLMKAKGATQTPTTLLFVLDWGILLKRSGKSLNKEWKKKYVTLCDNGLLTYHPSLHDYMQNVHGKEIDLLRTTVKVPGKRPPRAVATVAPSASPKSNGLSKERSSLQLGIQAT</sequence>
<dbReference type="EMBL" id="SRMA01026097">
    <property type="protein sequence ID" value="TRY87741.1"/>
    <property type="molecule type" value="Genomic_DNA"/>
</dbReference>
<dbReference type="FunFam" id="2.30.29.30:FF:000109">
    <property type="entry name" value="Arf-GAP with GTPase, ANK repeat and PH domain-containing protein 1"/>
    <property type="match status" value="1"/>
</dbReference>
<dbReference type="GO" id="GO:0008270">
    <property type="term" value="F:zinc ion binding"/>
    <property type="evidence" value="ECO:0007669"/>
    <property type="project" value="UniProtKB-KW"/>
</dbReference>
<keyword evidence="1" id="KW-0479">Metal-binding</keyword>
<evidence type="ECO:0000256" key="2">
    <source>
        <dbReference type="SAM" id="MobiDB-lite"/>
    </source>
</evidence>
<evidence type="ECO:0000313" key="3">
    <source>
        <dbReference type="EMBL" id="TRY87741.1"/>
    </source>
</evidence>
<dbReference type="GO" id="GO:0005096">
    <property type="term" value="F:GTPase activator activity"/>
    <property type="evidence" value="ECO:0007669"/>
    <property type="project" value="TreeGrafter"/>
</dbReference>
<dbReference type="PANTHER" id="PTHR45819">
    <property type="entry name" value="CENTAURIN-GAMMA-1A"/>
    <property type="match status" value="1"/>
</dbReference>
<dbReference type="InterPro" id="IPR051282">
    <property type="entry name" value="Arf-GAP_GTPase_ANK_PH"/>
</dbReference>